<dbReference type="PIRSF" id="PIRSF005419">
    <property type="entry name" value="FlhA"/>
    <property type="match status" value="1"/>
</dbReference>
<dbReference type="RefSeq" id="WP_140721507.1">
    <property type="nucleotide sequence ID" value="NZ_BNBA01000001.1"/>
</dbReference>
<keyword evidence="9" id="KW-0969">Cilium</keyword>
<evidence type="ECO:0000256" key="6">
    <source>
        <dbReference type="ARBA" id="ARBA00023136"/>
    </source>
</evidence>
<dbReference type="PRINTS" id="PR00949">
    <property type="entry name" value="TYPE3IMAPROT"/>
</dbReference>
<organism evidence="9 10">
    <name type="scientific">Xanthomonas boreopolis</name>
    <dbReference type="NCBI Taxonomy" id="86183"/>
    <lineage>
        <taxon>Bacteria</taxon>
        <taxon>Pseudomonadati</taxon>
        <taxon>Pseudomonadota</taxon>
        <taxon>Gammaproteobacteria</taxon>
        <taxon>Lysobacterales</taxon>
        <taxon>Lysobacteraceae</taxon>
        <taxon>Xanthomonas</taxon>
    </lineage>
</organism>
<comment type="subcellular location">
    <subcellularLocation>
        <location evidence="1 7">Cell membrane</location>
        <topology evidence="1 7">Multi-pass membrane protein</topology>
    </subcellularLocation>
</comment>
<keyword evidence="9" id="KW-0282">Flagellum</keyword>
<feature type="transmembrane region" description="Helical" evidence="7">
    <location>
        <begin position="208"/>
        <end position="230"/>
    </location>
</feature>
<dbReference type="Gene3D" id="1.10.8.540">
    <property type="entry name" value="FHIPEP family, domain 3"/>
    <property type="match status" value="1"/>
</dbReference>
<dbReference type="GO" id="GO:0044780">
    <property type="term" value="P:bacterial-type flagellum assembly"/>
    <property type="evidence" value="ECO:0007669"/>
    <property type="project" value="InterPro"/>
</dbReference>
<feature type="transmembrane region" description="Helical" evidence="7">
    <location>
        <begin position="21"/>
        <end position="40"/>
    </location>
</feature>
<feature type="compositionally biased region" description="Low complexity" evidence="8">
    <location>
        <begin position="333"/>
        <end position="355"/>
    </location>
</feature>
<protein>
    <recommendedName>
        <fullName evidence="7">Flagellar biosynthesis protein FlhA</fullName>
    </recommendedName>
</protein>
<proteinExistence type="inferred from homology"/>
<comment type="caution">
    <text evidence="9">The sequence shown here is derived from an EMBL/GenBank/DDBJ whole genome shotgun (WGS) entry which is preliminary data.</text>
</comment>
<dbReference type="GO" id="GO:0009306">
    <property type="term" value="P:protein secretion"/>
    <property type="evidence" value="ECO:0007669"/>
    <property type="project" value="InterPro"/>
</dbReference>
<keyword evidence="7" id="KW-0813">Transport</keyword>
<evidence type="ECO:0000313" key="10">
    <source>
        <dbReference type="Proteomes" id="UP000623958"/>
    </source>
</evidence>
<dbReference type="InterPro" id="IPR042194">
    <property type="entry name" value="FHIPEP_1"/>
</dbReference>
<evidence type="ECO:0000256" key="5">
    <source>
        <dbReference type="ARBA" id="ARBA00022989"/>
    </source>
</evidence>
<keyword evidence="6 7" id="KW-0472">Membrane</keyword>
<feature type="transmembrane region" description="Helical" evidence="7">
    <location>
        <begin position="76"/>
        <end position="96"/>
    </location>
</feature>
<dbReference type="PANTHER" id="PTHR30161">
    <property type="entry name" value="FLAGELLAR EXPORT PROTEIN, MEMBRANE FLHA SUBUNIT-RELATED"/>
    <property type="match status" value="1"/>
</dbReference>
<dbReference type="Gene3D" id="3.40.50.12790">
    <property type="entry name" value="FHIPEP family, domain 4"/>
    <property type="match status" value="1"/>
</dbReference>
<feature type="transmembrane region" description="Helical" evidence="7">
    <location>
        <begin position="250"/>
        <end position="267"/>
    </location>
</feature>
<dbReference type="GO" id="GO:0005886">
    <property type="term" value="C:plasma membrane"/>
    <property type="evidence" value="ECO:0007669"/>
    <property type="project" value="UniProtKB-SubCell"/>
</dbReference>
<evidence type="ECO:0000256" key="4">
    <source>
        <dbReference type="ARBA" id="ARBA00022692"/>
    </source>
</evidence>
<evidence type="ECO:0000313" key="9">
    <source>
        <dbReference type="EMBL" id="GHH46257.1"/>
    </source>
</evidence>
<comment type="similarity">
    <text evidence="2 7">Belongs to the FHIPEP (flagella/HR/invasion proteins export pore) family.</text>
</comment>
<evidence type="ECO:0000256" key="8">
    <source>
        <dbReference type="SAM" id="MobiDB-lite"/>
    </source>
</evidence>
<comment type="function">
    <text evidence="7">Required for formation of the rod structure of the flagellar apparatus. Together with FliI and FliH, may constitute the export apparatus of flagellin.</text>
</comment>
<gene>
    <name evidence="7 9" type="primary">flhA</name>
    <name evidence="9" type="ORF">GCM10009090_01070</name>
</gene>
<keyword evidence="4 7" id="KW-0812">Transmembrane</keyword>
<feature type="region of interest" description="Disordered" evidence="8">
    <location>
        <begin position="333"/>
        <end position="361"/>
    </location>
</feature>
<feature type="transmembrane region" description="Helical" evidence="7">
    <location>
        <begin position="46"/>
        <end position="64"/>
    </location>
</feature>
<feature type="transmembrane region" description="Helical" evidence="7">
    <location>
        <begin position="116"/>
        <end position="139"/>
    </location>
</feature>
<keyword evidence="10" id="KW-1185">Reference proteome</keyword>
<accession>A0A919F4H8</accession>
<dbReference type="Proteomes" id="UP000623958">
    <property type="component" value="Unassembled WGS sequence"/>
</dbReference>
<dbReference type="AlphaFoldDB" id="A0A919F4H8"/>
<feature type="transmembrane region" description="Helical" evidence="7">
    <location>
        <begin position="288"/>
        <end position="304"/>
    </location>
</feature>
<name>A0A919F4H8_9XANT</name>
<dbReference type="EMBL" id="BNBA01000001">
    <property type="protein sequence ID" value="GHH46257.1"/>
    <property type="molecule type" value="Genomic_DNA"/>
</dbReference>
<keyword evidence="3 7" id="KW-1003">Cell membrane</keyword>
<keyword evidence="5 7" id="KW-1133">Transmembrane helix</keyword>
<dbReference type="Gene3D" id="3.40.30.60">
    <property type="entry name" value="FHIPEP family, domain 1"/>
    <property type="match status" value="1"/>
</dbReference>
<keyword evidence="7" id="KW-1005">Bacterial flagellum biogenesis</keyword>
<evidence type="ECO:0000256" key="2">
    <source>
        <dbReference type="ARBA" id="ARBA00008835"/>
    </source>
</evidence>
<dbReference type="NCBIfam" id="TIGR01398">
    <property type="entry name" value="FlhA"/>
    <property type="match status" value="1"/>
</dbReference>
<evidence type="ECO:0000256" key="3">
    <source>
        <dbReference type="ARBA" id="ARBA00022475"/>
    </source>
</evidence>
<sequence length="701" mass="74380">MSAQASPVNARKLLDMVRHGLGAPLIVLAMLAMVVVPLAAPVLDALFTFNIAISLMVLLAVVYVKRPLDFTIFPIVLLMTTMLRLALNVASTRVILLNGQNGHDAAGKVIAAFGEFVIGGNYAVGIVVFAILTIINFVVITKGAGRVSEVTARFILDAMPGKQMAIDADLNAGLLTREEAKARREEVREEADFYGAMDGASKFIRGDAIAGILILFINLLGGLAVGVLQHGMPFGEAASTYTLLSIGDGLVAQLPALLVSSAVAMLVTRASRAQDMSQAMVGQVFGQHKALAIAAAILGLVGLVPGMPNVAFLTLGLLLGFVAWRLWKRDAGTPSPGTGAAPGKPGDPKLPGAAPAPSPELSWDELRPIDPLGLEVGYRLIPLVDKNQGGELMARIKGVRRKLTQDIGFLIPPVHIRDNLELTATSYRLLIHGVPVATAEVHPDRELALDPGGALGKLDGIKGKDPAFGLDATWIQPGQRAQAEAMGYTVVDPATVIATHLSHLIREHAPELLGHEEVQQLLAQLGKSAPKLVEDLTPKALPLAVVVRVLQNLLVERIPIRQLRKIVEALVEHAPHGQDPAMLTAAVRTSLGRFIVQEIAGMSPELPVFTLAPQLERVLQESAQGGGNVALEPGLAERLHQSLADCVGKQEARNEPAVVLVPGQVRAALARLVRHSVPQLSVLAYSEVPEDKRLKLVGTIS</sequence>
<dbReference type="PANTHER" id="PTHR30161:SF1">
    <property type="entry name" value="FLAGELLAR BIOSYNTHESIS PROTEIN FLHA-RELATED"/>
    <property type="match status" value="1"/>
</dbReference>
<evidence type="ECO:0000256" key="1">
    <source>
        <dbReference type="ARBA" id="ARBA00004651"/>
    </source>
</evidence>
<keyword evidence="7" id="KW-0653">Protein transport</keyword>
<evidence type="ECO:0000256" key="7">
    <source>
        <dbReference type="RuleBase" id="RU364093"/>
    </source>
</evidence>
<reference evidence="9" key="2">
    <citation type="submission" date="2020-09" db="EMBL/GenBank/DDBJ databases">
        <authorList>
            <person name="Sun Q."/>
            <person name="Ohkuma M."/>
        </authorList>
    </citation>
    <scope>NUCLEOTIDE SEQUENCE</scope>
    <source>
        <strain evidence="9">JCM 13306</strain>
    </source>
</reference>
<dbReference type="Pfam" id="PF00771">
    <property type="entry name" value="FHIPEP"/>
    <property type="match status" value="1"/>
</dbReference>
<reference evidence="9" key="1">
    <citation type="journal article" date="2014" name="Int. J. Syst. Evol. Microbiol.">
        <title>Complete genome sequence of Corynebacterium casei LMG S-19264T (=DSM 44701T), isolated from a smear-ripened cheese.</title>
        <authorList>
            <consortium name="US DOE Joint Genome Institute (JGI-PGF)"/>
            <person name="Walter F."/>
            <person name="Albersmeier A."/>
            <person name="Kalinowski J."/>
            <person name="Ruckert C."/>
        </authorList>
    </citation>
    <scope>NUCLEOTIDE SEQUENCE</scope>
    <source>
        <strain evidence="9">JCM 13306</strain>
    </source>
</reference>
<keyword evidence="9" id="KW-0966">Cell projection</keyword>
<keyword evidence="7" id="KW-1006">Bacterial flagellum protein export</keyword>
<dbReference type="InterPro" id="IPR006301">
    <property type="entry name" value="FlhA"/>
</dbReference>
<dbReference type="InterPro" id="IPR001712">
    <property type="entry name" value="T3SS_FHIPEP"/>
</dbReference>
<dbReference type="InterPro" id="IPR042196">
    <property type="entry name" value="FHIPEP_4"/>
</dbReference>
<dbReference type="InterPro" id="IPR042193">
    <property type="entry name" value="FHIPEP_3"/>
</dbReference>